<proteinExistence type="predicted"/>
<dbReference type="STRING" id="1390249.BHU72_01080"/>
<evidence type="ECO:0000313" key="1">
    <source>
        <dbReference type="EMBL" id="OEH86886.1"/>
    </source>
</evidence>
<dbReference type="OrthoDB" id="2182178at2"/>
<keyword evidence="2" id="KW-1185">Reference proteome</keyword>
<sequence length="102" mass="11548">MNNRRWAIFLVLITFILGGCQKNIQPKQSLAPDTTTIQVLQEHKEKEQVFKSGSSNEDYVGIVKEKSHQLAIEKEDETTPGVRKITIKCGVQIELPSAKLRK</sequence>
<dbReference type="RefSeq" id="WP_069700764.1">
    <property type="nucleotide sequence ID" value="NZ_MJAT01000001.1"/>
</dbReference>
<dbReference type="EMBL" id="MJAT01000001">
    <property type="protein sequence ID" value="OEH86886.1"/>
    <property type="molecule type" value="Genomic_DNA"/>
</dbReference>
<gene>
    <name evidence="1" type="ORF">BHU72_01080</name>
</gene>
<reference evidence="1 2" key="1">
    <citation type="submission" date="2016-09" db="EMBL/GenBank/DDBJ databases">
        <title>Desulfuribacillus arsenicus sp. nov., an obligately anaerobic, dissimilatory arsenic- and antimonate-reducing bacterium isolated from anoxic sediments.</title>
        <authorList>
            <person name="Abin C.A."/>
            <person name="Hollibaugh J.T."/>
        </authorList>
    </citation>
    <scope>NUCLEOTIDE SEQUENCE [LARGE SCALE GENOMIC DNA]</scope>
    <source>
        <strain evidence="1 2">MLFW-2</strain>
    </source>
</reference>
<evidence type="ECO:0008006" key="3">
    <source>
        <dbReference type="Google" id="ProtNLM"/>
    </source>
</evidence>
<dbReference type="AlphaFoldDB" id="A0A1E5L9R8"/>
<accession>A0A1E5L9R8</accession>
<dbReference type="PROSITE" id="PS51257">
    <property type="entry name" value="PROKAR_LIPOPROTEIN"/>
    <property type="match status" value="1"/>
</dbReference>
<evidence type="ECO:0000313" key="2">
    <source>
        <dbReference type="Proteomes" id="UP000095255"/>
    </source>
</evidence>
<protein>
    <recommendedName>
        <fullName evidence="3">Lipoprotein</fullName>
    </recommendedName>
</protein>
<dbReference type="Proteomes" id="UP000095255">
    <property type="component" value="Unassembled WGS sequence"/>
</dbReference>
<comment type="caution">
    <text evidence="1">The sequence shown here is derived from an EMBL/GenBank/DDBJ whole genome shotgun (WGS) entry which is preliminary data.</text>
</comment>
<name>A0A1E5L9R8_9FIRM</name>
<organism evidence="1 2">
    <name type="scientific">Desulfuribacillus stibiiarsenatis</name>
    <dbReference type="NCBI Taxonomy" id="1390249"/>
    <lineage>
        <taxon>Bacteria</taxon>
        <taxon>Bacillati</taxon>
        <taxon>Bacillota</taxon>
        <taxon>Desulfuribacillia</taxon>
        <taxon>Desulfuribacillales</taxon>
        <taxon>Desulfuribacillaceae</taxon>
        <taxon>Desulfuribacillus</taxon>
    </lineage>
</organism>